<evidence type="ECO:0000313" key="8">
    <source>
        <dbReference type="EMBL" id="KTT22226.1"/>
    </source>
</evidence>
<dbReference type="PATRIC" id="fig|433924.3.peg.3998"/>
<proteinExistence type="inferred from homology"/>
<evidence type="ECO:0000313" key="9">
    <source>
        <dbReference type="Proteomes" id="UP000072741"/>
    </source>
</evidence>
<evidence type="ECO:0000256" key="1">
    <source>
        <dbReference type="ARBA" id="ARBA00007116"/>
    </source>
</evidence>
<protein>
    <recommendedName>
        <fullName evidence="6 7">Large ribosomal subunit protein uL18</fullName>
    </recommendedName>
</protein>
<dbReference type="InterPro" id="IPR057268">
    <property type="entry name" value="Ribosomal_L18"/>
</dbReference>
<evidence type="ECO:0000256" key="7">
    <source>
        <dbReference type="HAMAP-Rule" id="MF_01337"/>
    </source>
</evidence>
<dbReference type="FunFam" id="3.30.420.100:FF:000001">
    <property type="entry name" value="50S ribosomal protein L18"/>
    <property type="match status" value="1"/>
</dbReference>
<keyword evidence="2 7" id="KW-0699">rRNA-binding</keyword>
<dbReference type="EMBL" id="LDSL01000060">
    <property type="protein sequence ID" value="KTT22226.1"/>
    <property type="molecule type" value="Genomic_DNA"/>
</dbReference>
<evidence type="ECO:0000256" key="6">
    <source>
        <dbReference type="ARBA" id="ARBA00035197"/>
    </source>
</evidence>
<evidence type="ECO:0000256" key="4">
    <source>
        <dbReference type="ARBA" id="ARBA00022980"/>
    </source>
</evidence>
<comment type="caution">
    <text evidence="8">The sequence shown here is derived from an EMBL/GenBank/DDBJ whole genome shotgun (WGS) entry which is preliminary data.</text>
</comment>
<dbReference type="Pfam" id="PF00861">
    <property type="entry name" value="Ribosomal_L18p"/>
    <property type="match status" value="1"/>
</dbReference>
<name>A0A147GXH5_9BURK</name>
<dbReference type="RefSeq" id="WP_058641858.1">
    <property type="nucleotide sequence ID" value="NZ_LDSL01000060.1"/>
</dbReference>
<dbReference type="PANTHER" id="PTHR12899:SF3">
    <property type="entry name" value="LARGE RIBOSOMAL SUBUNIT PROTEIN UL18M"/>
    <property type="match status" value="1"/>
</dbReference>
<gene>
    <name evidence="7" type="primary">rplR</name>
    <name evidence="8" type="ORF">NS331_09970</name>
</gene>
<dbReference type="InterPro" id="IPR005484">
    <property type="entry name" value="Ribosomal_uL18_bac/plant/anim"/>
</dbReference>
<keyword evidence="9" id="KW-1185">Reference proteome</keyword>
<dbReference type="GO" id="GO:0008097">
    <property type="term" value="F:5S rRNA binding"/>
    <property type="evidence" value="ECO:0007669"/>
    <property type="project" value="TreeGrafter"/>
</dbReference>
<sequence length="121" mass="12675">MLTKKEQRLRRARQTRIRIATQGVARLMVNRTNLHIYATVISGDGAKVLATASTAEAEVRASLGGAGKGGNAAAAATIGKRIAEKAKAAGVEKVAFDRAGFAYHGRVKALAEAAREAGLQF</sequence>
<evidence type="ECO:0000256" key="5">
    <source>
        <dbReference type="ARBA" id="ARBA00023274"/>
    </source>
</evidence>
<dbReference type="Proteomes" id="UP000072741">
    <property type="component" value="Unassembled WGS sequence"/>
</dbReference>
<dbReference type="SUPFAM" id="SSF53137">
    <property type="entry name" value="Translational machinery components"/>
    <property type="match status" value="1"/>
</dbReference>
<reference evidence="8 9" key="1">
    <citation type="journal article" date="2016" name="Front. Microbiol.">
        <title>Genomic Resource of Rice Seed Associated Bacteria.</title>
        <authorList>
            <person name="Midha S."/>
            <person name="Bansal K."/>
            <person name="Sharma S."/>
            <person name="Kumar N."/>
            <person name="Patil P.P."/>
            <person name="Chaudhry V."/>
            <person name="Patil P.B."/>
        </authorList>
    </citation>
    <scope>NUCLEOTIDE SEQUENCE [LARGE SCALE GENOMIC DNA]</scope>
    <source>
        <strain evidence="8 9">NS331</strain>
    </source>
</reference>
<dbReference type="GO" id="GO:0006412">
    <property type="term" value="P:translation"/>
    <property type="evidence" value="ECO:0007669"/>
    <property type="project" value="UniProtKB-UniRule"/>
</dbReference>
<dbReference type="InterPro" id="IPR004389">
    <property type="entry name" value="Ribosomal_uL18_bac-type"/>
</dbReference>
<dbReference type="PANTHER" id="PTHR12899">
    <property type="entry name" value="39S RIBOSOMAL PROTEIN L18, MITOCHONDRIAL"/>
    <property type="match status" value="1"/>
</dbReference>
<evidence type="ECO:0000256" key="3">
    <source>
        <dbReference type="ARBA" id="ARBA00022884"/>
    </source>
</evidence>
<accession>A0A147GXH5</accession>
<keyword evidence="5 7" id="KW-0687">Ribonucleoprotein</keyword>
<keyword evidence="3 7" id="KW-0694">RNA-binding</keyword>
<dbReference type="AlphaFoldDB" id="A0A147GXH5"/>
<dbReference type="CDD" id="cd00432">
    <property type="entry name" value="Ribosomal_L18_L5e"/>
    <property type="match status" value="1"/>
</dbReference>
<dbReference type="HAMAP" id="MF_01337_B">
    <property type="entry name" value="Ribosomal_uL18_B"/>
    <property type="match status" value="1"/>
</dbReference>
<keyword evidence="4 7" id="KW-0689">Ribosomal protein</keyword>
<organism evidence="8 9">
    <name type="scientific">Pseudacidovorax intermedius</name>
    <dbReference type="NCBI Taxonomy" id="433924"/>
    <lineage>
        <taxon>Bacteria</taxon>
        <taxon>Pseudomonadati</taxon>
        <taxon>Pseudomonadota</taxon>
        <taxon>Betaproteobacteria</taxon>
        <taxon>Burkholderiales</taxon>
        <taxon>Comamonadaceae</taxon>
        <taxon>Pseudacidovorax</taxon>
    </lineage>
</organism>
<evidence type="ECO:0000256" key="2">
    <source>
        <dbReference type="ARBA" id="ARBA00022730"/>
    </source>
</evidence>
<dbReference type="NCBIfam" id="TIGR00060">
    <property type="entry name" value="L18_bact"/>
    <property type="match status" value="1"/>
</dbReference>
<dbReference type="GO" id="GO:0003735">
    <property type="term" value="F:structural constituent of ribosome"/>
    <property type="evidence" value="ECO:0007669"/>
    <property type="project" value="InterPro"/>
</dbReference>
<dbReference type="Gene3D" id="3.30.420.100">
    <property type="match status" value="1"/>
</dbReference>
<comment type="similarity">
    <text evidence="1 7">Belongs to the universal ribosomal protein uL18 family.</text>
</comment>
<dbReference type="OrthoDB" id="9810939at2"/>
<comment type="function">
    <text evidence="7">This is one of the proteins that bind and probably mediate the attachment of the 5S RNA into the large ribosomal subunit, where it forms part of the central protuberance.</text>
</comment>
<comment type="subunit">
    <text evidence="7">Part of the 50S ribosomal subunit; part of the 5S rRNA/L5/L18/L25 subcomplex. Contacts the 5S and 23S rRNAs.</text>
</comment>
<dbReference type="GO" id="GO:0022625">
    <property type="term" value="C:cytosolic large ribosomal subunit"/>
    <property type="evidence" value="ECO:0007669"/>
    <property type="project" value="TreeGrafter"/>
</dbReference>